<gene>
    <name evidence="3" type="primary">LOC104235011</name>
</gene>
<dbReference type="PANTHER" id="PTHR48475:SF2">
    <property type="entry name" value="RIBONUCLEASE H"/>
    <property type="match status" value="1"/>
</dbReference>
<dbReference type="Proteomes" id="UP000189701">
    <property type="component" value="Unplaced"/>
</dbReference>
<feature type="region of interest" description="Disordered" evidence="1">
    <location>
        <begin position="181"/>
        <end position="204"/>
    </location>
</feature>
<dbReference type="PANTHER" id="PTHR48475">
    <property type="entry name" value="RIBONUCLEASE H"/>
    <property type="match status" value="1"/>
</dbReference>
<keyword evidence="2" id="KW-1185">Reference proteome</keyword>
<sequence length="204" mass="23123">MKELKAYLSSLPLLSKVEPRECLLVYPVVSEVAVSAVMVREDKGTQSPIYYIRKTLVDAGTRVWTGTCARSLDMRSDLLVYKDDMLPDDEEEAKKLQMQSARILSMPYHPAGNGQAKSSNKSILNIMKKKLESANRLWPELLPEVLWAYRTMPKMSTGETPYSLVYGADAVIPVKVGEPNLRYSYESSPRNDESRRQELDEAEE</sequence>
<evidence type="ECO:0000313" key="2">
    <source>
        <dbReference type="Proteomes" id="UP000189701"/>
    </source>
</evidence>
<evidence type="ECO:0000256" key="1">
    <source>
        <dbReference type="SAM" id="MobiDB-lite"/>
    </source>
</evidence>
<dbReference type="AlphaFoldDB" id="A0A1U7X4F9"/>
<proteinExistence type="predicted"/>
<dbReference type="STRING" id="4096.A0A1U7X4F9"/>
<dbReference type="Gene3D" id="3.30.420.10">
    <property type="entry name" value="Ribonuclease H-like superfamily/Ribonuclease H"/>
    <property type="match status" value="1"/>
</dbReference>
<accession>A0A1U7X4F9</accession>
<dbReference type="eggNOG" id="KOG0017">
    <property type="taxonomic scope" value="Eukaryota"/>
</dbReference>
<dbReference type="InterPro" id="IPR036397">
    <property type="entry name" value="RNaseH_sf"/>
</dbReference>
<protein>
    <submittedName>
        <fullName evidence="3">Uncharacterized protein LOC104235011</fullName>
    </submittedName>
</protein>
<dbReference type="GO" id="GO:0003676">
    <property type="term" value="F:nucleic acid binding"/>
    <property type="evidence" value="ECO:0007669"/>
    <property type="project" value="InterPro"/>
</dbReference>
<reference evidence="2" key="1">
    <citation type="journal article" date="2013" name="Genome Biol.">
        <title>Reference genomes and transcriptomes of Nicotiana sylvestris and Nicotiana tomentosiformis.</title>
        <authorList>
            <person name="Sierro N."/>
            <person name="Battey J.N."/>
            <person name="Ouadi S."/>
            <person name="Bovet L."/>
            <person name="Goepfert S."/>
            <person name="Bakaher N."/>
            <person name="Peitsch M.C."/>
            <person name="Ivanov N.V."/>
        </authorList>
    </citation>
    <scope>NUCLEOTIDE SEQUENCE [LARGE SCALE GENOMIC DNA]</scope>
</reference>
<organism evidence="2 3">
    <name type="scientific">Nicotiana sylvestris</name>
    <name type="common">Wood tobacco</name>
    <name type="synonym">South American tobacco</name>
    <dbReference type="NCBI Taxonomy" id="4096"/>
    <lineage>
        <taxon>Eukaryota</taxon>
        <taxon>Viridiplantae</taxon>
        <taxon>Streptophyta</taxon>
        <taxon>Embryophyta</taxon>
        <taxon>Tracheophyta</taxon>
        <taxon>Spermatophyta</taxon>
        <taxon>Magnoliopsida</taxon>
        <taxon>eudicotyledons</taxon>
        <taxon>Gunneridae</taxon>
        <taxon>Pentapetalae</taxon>
        <taxon>asterids</taxon>
        <taxon>lamiids</taxon>
        <taxon>Solanales</taxon>
        <taxon>Solanaceae</taxon>
        <taxon>Nicotianoideae</taxon>
        <taxon>Nicotianeae</taxon>
        <taxon>Nicotiana</taxon>
    </lineage>
</organism>
<evidence type="ECO:0000313" key="3">
    <source>
        <dbReference type="RefSeq" id="XP_009786982.1"/>
    </source>
</evidence>
<feature type="compositionally biased region" description="Basic and acidic residues" evidence="1">
    <location>
        <begin position="189"/>
        <end position="204"/>
    </location>
</feature>
<dbReference type="SUPFAM" id="SSF53098">
    <property type="entry name" value="Ribonuclease H-like"/>
    <property type="match status" value="1"/>
</dbReference>
<dbReference type="InterPro" id="IPR012337">
    <property type="entry name" value="RNaseH-like_sf"/>
</dbReference>
<reference evidence="3" key="2">
    <citation type="submission" date="2025-08" db="UniProtKB">
        <authorList>
            <consortium name="RefSeq"/>
        </authorList>
    </citation>
    <scope>IDENTIFICATION</scope>
    <source>
        <tissue evidence="3">Leaf</tissue>
    </source>
</reference>
<dbReference type="RefSeq" id="XP_009786982.1">
    <property type="nucleotide sequence ID" value="XM_009788680.1"/>
</dbReference>
<name>A0A1U7X4F9_NICSY</name>